<comment type="caution">
    <text evidence="3">The sequence shown here is derived from an EMBL/GenBank/DDBJ whole genome shotgun (WGS) entry which is preliminary data.</text>
</comment>
<feature type="transmembrane region" description="Helical" evidence="1">
    <location>
        <begin position="90"/>
        <end position="109"/>
    </location>
</feature>
<dbReference type="eggNOG" id="COG0671">
    <property type="taxonomic scope" value="Bacteria"/>
</dbReference>
<feature type="transmembrane region" description="Helical" evidence="1">
    <location>
        <begin position="49"/>
        <end position="67"/>
    </location>
</feature>
<dbReference type="Gene3D" id="1.20.144.10">
    <property type="entry name" value="Phosphatidic acid phosphatase type 2/haloperoxidase"/>
    <property type="match status" value="2"/>
</dbReference>
<dbReference type="SMART" id="SM00014">
    <property type="entry name" value="acidPPc"/>
    <property type="match status" value="1"/>
</dbReference>
<dbReference type="STRING" id="1397666.RS24_02091"/>
<accession>U2WR14</accession>
<proteinExistence type="predicted"/>
<feature type="transmembrane region" description="Helical" evidence="1">
    <location>
        <begin position="20"/>
        <end position="42"/>
    </location>
</feature>
<dbReference type="InterPro" id="IPR036938">
    <property type="entry name" value="PAP2/HPO_sf"/>
</dbReference>
<keyword evidence="1" id="KW-1133">Transmembrane helix</keyword>
<keyword evidence="1" id="KW-0812">Transmembrane</keyword>
<gene>
    <name evidence="3" type="ORF">RS24_02091</name>
</gene>
<dbReference type="Pfam" id="PF01569">
    <property type="entry name" value="PAP2"/>
    <property type="match status" value="1"/>
</dbReference>
<dbReference type="SUPFAM" id="SSF48317">
    <property type="entry name" value="Acid phosphatase/Vanadium-dependent haloperoxidase"/>
    <property type="match status" value="1"/>
</dbReference>
<dbReference type="PANTHER" id="PTHR14969">
    <property type="entry name" value="SPHINGOSINE-1-PHOSPHATE PHOSPHOHYDROLASE"/>
    <property type="match status" value="1"/>
</dbReference>
<feature type="transmembrane region" description="Helical" evidence="1">
    <location>
        <begin position="118"/>
        <end position="136"/>
    </location>
</feature>
<evidence type="ECO:0000313" key="4">
    <source>
        <dbReference type="Proteomes" id="UP000016762"/>
    </source>
</evidence>
<feature type="transmembrane region" description="Helical" evidence="1">
    <location>
        <begin position="171"/>
        <end position="193"/>
    </location>
</feature>
<protein>
    <recommendedName>
        <fullName evidence="2">Phosphatidic acid phosphatase type 2/haloperoxidase domain-containing protein</fullName>
    </recommendedName>
</protein>
<feature type="transmembrane region" description="Helical" evidence="1">
    <location>
        <begin position="199"/>
        <end position="217"/>
    </location>
</feature>
<organism evidence="3 4">
    <name type="scientific">Candidatus Micropelagius thuwalensis</name>
    <dbReference type="NCBI Taxonomy" id="1397666"/>
    <lineage>
        <taxon>Bacteria</taxon>
        <taxon>Pseudomonadati</taxon>
        <taxon>Pseudomonadota</taxon>
        <taxon>Alphaproteobacteria</taxon>
        <taxon>PS1 clade</taxon>
        <taxon>Candidatus Micropelagius</taxon>
    </lineage>
</organism>
<feature type="domain" description="Phosphatidic acid phosphatase type 2/haloperoxidase" evidence="2">
    <location>
        <begin position="48"/>
        <end position="157"/>
    </location>
</feature>
<evidence type="ECO:0000313" key="3">
    <source>
        <dbReference type="EMBL" id="ERL46020.1"/>
    </source>
</evidence>
<feature type="transmembrane region" description="Helical" evidence="1">
    <location>
        <begin position="142"/>
        <end position="159"/>
    </location>
</feature>
<keyword evidence="4" id="KW-1185">Reference proteome</keyword>
<sequence length="300" mass="33155">MTLMNDLSWVPALRTDALTLLFTNITLLGYQVFLFLFLSFGFYFWRTQVFYQAGLLLLLTAGINLFLKDFYQDPRPDAIFALDDKTGNSYGWPSGHAQMAIVLWGWLALKVQRTWLKISLWTIAVLICMSRIYLGVHDVGDVLGGILLGALTLYVWVKLDVAGRLIAALELFGLPKLVLALLVAQVIFMGLHFGGTLDFVGSWMWGLMMGWFVGHQVDARRGVELQGHLIIRLLICAVGAAMVFGALIISGRVLGLADDTIIGDVLAPYGSGVGYGLVMSLAIPWLVRLITAGRLKREES</sequence>
<reference evidence="3 4" key="1">
    <citation type="journal article" date="2014" name="FEMS Microbiol. Ecol.">
        <title>Genomic differentiation among two strains of the PS1 clade isolated from geographically separated marine habitats.</title>
        <authorList>
            <person name="Jimenez-Infante F."/>
            <person name="Ngugi D.K."/>
            <person name="Alam I."/>
            <person name="Rashid M."/>
            <person name="Baalawi W."/>
            <person name="Kamau A.A."/>
            <person name="Bajic V.B."/>
            <person name="Stingl U."/>
        </authorList>
    </citation>
    <scope>NUCLEOTIDE SEQUENCE [LARGE SCALE GENOMIC DNA]</scope>
    <source>
        <strain evidence="3 4">RS24</strain>
    </source>
</reference>
<feature type="transmembrane region" description="Helical" evidence="1">
    <location>
        <begin position="269"/>
        <end position="287"/>
    </location>
</feature>
<evidence type="ECO:0000259" key="2">
    <source>
        <dbReference type="SMART" id="SM00014"/>
    </source>
</evidence>
<dbReference type="RefSeq" id="WP_021777993.1">
    <property type="nucleotide sequence ID" value="NZ_AWXE01000005.1"/>
</dbReference>
<dbReference type="InterPro" id="IPR000326">
    <property type="entry name" value="PAP2/HPO"/>
</dbReference>
<evidence type="ECO:0000256" key="1">
    <source>
        <dbReference type="SAM" id="Phobius"/>
    </source>
</evidence>
<name>U2WR14_9PROT</name>
<dbReference type="Proteomes" id="UP000016762">
    <property type="component" value="Unassembled WGS sequence"/>
</dbReference>
<dbReference type="PANTHER" id="PTHR14969:SF13">
    <property type="entry name" value="AT30094P"/>
    <property type="match status" value="1"/>
</dbReference>
<dbReference type="EMBL" id="AWXE01000005">
    <property type="protein sequence ID" value="ERL46020.1"/>
    <property type="molecule type" value="Genomic_DNA"/>
</dbReference>
<feature type="transmembrane region" description="Helical" evidence="1">
    <location>
        <begin position="229"/>
        <end position="249"/>
    </location>
</feature>
<dbReference type="OrthoDB" id="9801622at2"/>
<dbReference type="AlphaFoldDB" id="U2WR14"/>
<keyword evidence="1" id="KW-0472">Membrane</keyword>